<feature type="domain" description="Serine/threonine specific protein phosphatases" evidence="7">
    <location>
        <begin position="813"/>
        <end position="818"/>
    </location>
</feature>
<comment type="caution">
    <text evidence="8">The sequence shown here is derived from an EMBL/GenBank/DDBJ whole genome shotgun (WGS) entry which is preliminary data.</text>
</comment>
<dbReference type="PANTHER" id="PTHR11668">
    <property type="entry name" value="SERINE/THREONINE PROTEIN PHOSPHATASE"/>
    <property type="match status" value="1"/>
</dbReference>
<dbReference type="SMART" id="SM01327">
    <property type="entry name" value="Zds_C"/>
    <property type="match status" value="1"/>
</dbReference>
<keyword evidence="1" id="KW-0479">Metal-binding</keyword>
<dbReference type="InterPro" id="IPR006186">
    <property type="entry name" value="Ser/Thr-sp_prot-phosphatase"/>
</dbReference>
<dbReference type="EMBL" id="BAABUK010000010">
    <property type="protein sequence ID" value="GAA5811568.1"/>
    <property type="molecule type" value="Genomic_DNA"/>
</dbReference>
<feature type="region of interest" description="Disordered" evidence="6">
    <location>
        <begin position="407"/>
        <end position="430"/>
    </location>
</feature>
<sequence length="1007" mass="114511">MDETLKADRPYADYDMYATLMLSNLLDNEQDVKDQKVQLERQQIKEQTIQEEEEEEDEEEEEEQDINDVIWVPADKHPQIAPTEFANFIKTHGTKSPIKSGRLNRRKSILSQSLSVRNIQQRPQQRQPENEDDDDDEADLNRTLSEKKRNFLKKVMTDNVNLKEANIFDRNSPTIDESLIIAPKSEKSLLRRSAFSARGRSRKTEDRQQMKRRSVSQRKPSSENIKNESWDKKSGIDLFDQPVNMSEWIDLGSVSLDSDNSQRGIISRVHDAESQLRSTTAATATATAQNPTVKDVVEPKQVLVIVKEEQKGPKRPSMIRAPTEIPTGGALVVATTTKPEKRSSWLSGLFQPNNTTNKKPINNNNNNTSSLSSLATLFTRSLSMKSNLSNLSTNHNTKASTIHITNNTKYNNNTSIPPPPPQQQENKKPSRLEERTFFNSNRLPLHVERAIYRLSHMKLADPRRPLQQQVLISNLMFWYLSIQQNDFQQEKVPVTTTTTTTSARQPNKNTQQQQQTTKKIGSKMSRLIYSAKKRKNDSKKTTNSNVQFSLTPIPSHHQQFAEEEEDDVPLSHYQKKKRKSAPTTPRIEIDNETSTNTAHSVNSILLTSKNNNNTMDTLAQLNPDYPLPSNNEKNDPFQGKVENPQQHKLLATSDFWPPQEPNNSSNNNNEDNNNNQLTVGSINQLTVNSIASDYSSTTNIDDYIQRLLEAGYASKVSKQLCLKPSEVTAICRAAMDIFLSQPSLLELSPPVKVVGDTHGQYTDLIRLFEMGGFPPSSNYLFLGDYVDRGKQSLENMLLLFCYKIKYPENFFLLRGNHECANVTKVYGFYDECKRRLSPKMWRTFVDVFNTLPIAALVAGKIFCVHGGLSPSLQNMDEIRNIQRPTDVPDYGLLNDLLWSDPADVEDWEDNERGVSYVFGKKVINEFLSKFDLDLVCRAHMVVEDGYEFFADRSLVTVFSAPNYCGEFDNFGAIMSVNEELLCSFELLTPADHPLAKERLRQTGPVCH</sequence>
<comment type="similarity">
    <text evidence="5">Belongs to the PPP phosphatase family.</text>
</comment>
<dbReference type="InterPro" id="IPR013941">
    <property type="entry name" value="ZDS1_C"/>
</dbReference>
<gene>
    <name evidence="8" type="ORF">MFLAVUS_005007</name>
</gene>
<feature type="region of interest" description="Disordered" evidence="6">
    <location>
        <begin position="345"/>
        <end position="368"/>
    </location>
</feature>
<feature type="compositionally biased region" description="Low complexity" evidence="6">
    <location>
        <begin position="353"/>
        <end position="368"/>
    </location>
</feature>
<proteinExistence type="inferred from homology"/>
<organism evidence="8 9">
    <name type="scientific">Mucor flavus</name>
    <dbReference type="NCBI Taxonomy" id="439312"/>
    <lineage>
        <taxon>Eukaryota</taxon>
        <taxon>Fungi</taxon>
        <taxon>Fungi incertae sedis</taxon>
        <taxon>Mucoromycota</taxon>
        <taxon>Mucoromycotina</taxon>
        <taxon>Mucoromycetes</taxon>
        <taxon>Mucorales</taxon>
        <taxon>Mucorineae</taxon>
        <taxon>Mucoraceae</taxon>
        <taxon>Mucor</taxon>
    </lineage>
</organism>
<evidence type="ECO:0000259" key="7">
    <source>
        <dbReference type="PROSITE" id="PS00125"/>
    </source>
</evidence>
<evidence type="ECO:0000256" key="4">
    <source>
        <dbReference type="ARBA" id="ARBA00023211"/>
    </source>
</evidence>
<dbReference type="PANTHER" id="PTHR11668:SF484">
    <property type="entry name" value="SERINE_THREONINE-PROTEIN PHOSPHATASE PP-Z1-RELATED"/>
    <property type="match status" value="1"/>
</dbReference>
<dbReference type="PROSITE" id="PS00125">
    <property type="entry name" value="SER_THR_PHOSPHATASE"/>
    <property type="match status" value="1"/>
</dbReference>
<evidence type="ECO:0000313" key="8">
    <source>
        <dbReference type="EMBL" id="GAA5811568.1"/>
    </source>
</evidence>
<dbReference type="InterPro" id="IPR050341">
    <property type="entry name" value="PP1_catalytic_subunit"/>
</dbReference>
<dbReference type="SMART" id="SM00156">
    <property type="entry name" value="PP2Ac"/>
    <property type="match status" value="1"/>
</dbReference>
<dbReference type="Gene3D" id="3.60.21.10">
    <property type="match status" value="1"/>
</dbReference>
<dbReference type="Pfam" id="PF00149">
    <property type="entry name" value="Metallophos"/>
    <property type="match status" value="1"/>
</dbReference>
<evidence type="ECO:0000256" key="5">
    <source>
        <dbReference type="RuleBase" id="RU004273"/>
    </source>
</evidence>
<feature type="compositionally biased region" description="Polar residues" evidence="6">
    <location>
        <begin position="541"/>
        <end position="558"/>
    </location>
</feature>
<dbReference type="InterPro" id="IPR029052">
    <property type="entry name" value="Metallo-depent_PP-like"/>
</dbReference>
<reference evidence="8 9" key="1">
    <citation type="submission" date="2024-04" db="EMBL/GenBank/DDBJ databases">
        <title>genome sequences of Mucor flavus KT1a and Helicostylum pulchrum KT1b strains isolated from the surface of a dry-aged beef.</title>
        <authorList>
            <person name="Toyotome T."/>
            <person name="Hosono M."/>
            <person name="Torimaru M."/>
            <person name="Fukuda K."/>
            <person name="Mikami N."/>
        </authorList>
    </citation>
    <scope>NUCLEOTIDE SEQUENCE [LARGE SCALE GENOMIC DNA]</scope>
    <source>
        <strain evidence="8 9">KT1a</strain>
    </source>
</reference>
<keyword evidence="9" id="KW-1185">Reference proteome</keyword>
<feature type="region of interest" description="Disordered" evidence="6">
    <location>
        <begin position="111"/>
        <end position="138"/>
    </location>
</feature>
<feature type="compositionally biased region" description="Low complexity" evidence="6">
    <location>
        <begin position="662"/>
        <end position="675"/>
    </location>
</feature>
<keyword evidence="2 5" id="KW-0378">Hydrolase</keyword>
<dbReference type="SUPFAM" id="SSF56300">
    <property type="entry name" value="Metallo-dependent phosphatases"/>
    <property type="match status" value="1"/>
</dbReference>
<dbReference type="Pfam" id="PF08632">
    <property type="entry name" value="Zds_C"/>
    <property type="match status" value="1"/>
</dbReference>
<feature type="compositionally biased region" description="Acidic residues" evidence="6">
    <location>
        <begin position="49"/>
        <end position="66"/>
    </location>
</feature>
<feature type="region of interest" description="Disordered" evidence="6">
    <location>
        <begin position="495"/>
        <end position="595"/>
    </location>
</feature>
<name>A0ABP9YXH5_9FUNG</name>
<dbReference type="InterPro" id="IPR031675">
    <property type="entry name" value="STPPase_N"/>
</dbReference>
<accession>A0ABP9YXH5</accession>
<feature type="compositionally biased region" description="Low complexity" evidence="6">
    <location>
        <begin position="495"/>
        <end position="519"/>
    </location>
</feature>
<comment type="catalytic activity">
    <reaction evidence="5">
        <text>O-phospho-L-threonyl-[protein] + H2O = L-threonyl-[protein] + phosphate</text>
        <dbReference type="Rhea" id="RHEA:47004"/>
        <dbReference type="Rhea" id="RHEA-COMP:11060"/>
        <dbReference type="Rhea" id="RHEA-COMP:11605"/>
        <dbReference type="ChEBI" id="CHEBI:15377"/>
        <dbReference type="ChEBI" id="CHEBI:30013"/>
        <dbReference type="ChEBI" id="CHEBI:43474"/>
        <dbReference type="ChEBI" id="CHEBI:61977"/>
        <dbReference type="EC" id="3.1.3.16"/>
    </reaction>
</comment>
<feature type="region of interest" description="Disordered" evidence="6">
    <location>
        <begin position="37"/>
        <end position="67"/>
    </location>
</feature>
<evidence type="ECO:0000256" key="6">
    <source>
        <dbReference type="SAM" id="MobiDB-lite"/>
    </source>
</evidence>
<evidence type="ECO:0000256" key="3">
    <source>
        <dbReference type="ARBA" id="ARBA00022912"/>
    </source>
</evidence>
<protein>
    <recommendedName>
        <fullName evidence="5">Serine/threonine-protein phosphatase</fullName>
        <ecNumber evidence="5">3.1.3.16</ecNumber>
    </recommendedName>
</protein>
<feature type="region of interest" description="Disordered" evidence="6">
    <location>
        <begin position="653"/>
        <end position="677"/>
    </location>
</feature>
<keyword evidence="4" id="KW-0464">Manganese</keyword>
<dbReference type="EC" id="3.1.3.16" evidence="5"/>
<evidence type="ECO:0000313" key="9">
    <source>
        <dbReference type="Proteomes" id="UP001473302"/>
    </source>
</evidence>
<dbReference type="PRINTS" id="PR00114">
    <property type="entry name" value="STPHPHTASE"/>
</dbReference>
<feature type="region of interest" description="Disordered" evidence="6">
    <location>
        <begin position="191"/>
        <end position="229"/>
    </location>
</feature>
<keyword evidence="3" id="KW-0904">Protein phosphatase</keyword>
<evidence type="ECO:0000256" key="2">
    <source>
        <dbReference type="ARBA" id="ARBA00022801"/>
    </source>
</evidence>
<dbReference type="InterPro" id="IPR004843">
    <property type="entry name" value="Calcineurin-like_PHP"/>
</dbReference>
<evidence type="ECO:0000256" key="1">
    <source>
        <dbReference type="ARBA" id="ARBA00022723"/>
    </source>
</evidence>
<feature type="region of interest" description="Disordered" evidence="6">
    <location>
        <begin position="614"/>
        <end position="640"/>
    </location>
</feature>
<dbReference type="Proteomes" id="UP001473302">
    <property type="component" value="Unassembled WGS sequence"/>
</dbReference>
<dbReference type="Pfam" id="PF16891">
    <property type="entry name" value="STPPase_N"/>
    <property type="match status" value="1"/>
</dbReference>